<dbReference type="PANTHER" id="PTHR48079">
    <property type="entry name" value="PROTEIN YEEZ"/>
    <property type="match status" value="1"/>
</dbReference>
<evidence type="ECO:0000259" key="1">
    <source>
        <dbReference type="Pfam" id="PF01370"/>
    </source>
</evidence>
<proteinExistence type="predicted"/>
<evidence type="ECO:0000313" key="3">
    <source>
        <dbReference type="Proteomes" id="UP000232101"/>
    </source>
</evidence>
<dbReference type="SUPFAM" id="SSF51735">
    <property type="entry name" value="NAD(P)-binding Rossmann-fold domains"/>
    <property type="match status" value="1"/>
</dbReference>
<dbReference type="EMBL" id="PHQY01000676">
    <property type="protein sequence ID" value="PJO41241.1"/>
    <property type="molecule type" value="Genomic_DNA"/>
</dbReference>
<dbReference type="InterPro" id="IPR001509">
    <property type="entry name" value="Epimerase_deHydtase"/>
</dbReference>
<dbReference type="InterPro" id="IPR036291">
    <property type="entry name" value="NAD(P)-bd_dom_sf"/>
</dbReference>
<dbReference type="AlphaFoldDB" id="A0A2M9PZI8"/>
<organism evidence="2 3">
    <name type="scientific">Lysinibacillus xylanilyticus</name>
    <dbReference type="NCBI Taxonomy" id="582475"/>
    <lineage>
        <taxon>Bacteria</taxon>
        <taxon>Bacillati</taxon>
        <taxon>Bacillota</taxon>
        <taxon>Bacilli</taxon>
        <taxon>Bacillales</taxon>
        <taxon>Bacillaceae</taxon>
        <taxon>Lysinibacillus</taxon>
    </lineage>
</organism>
<gene>
    <name evidence="2" type="ORF">CWD94_23720</name>
</gene>
<accession>A0A2M9PZI8</accession>
<feature type="domain" description="NAD-dependent epimerase/dehydratase" evidence="1">
    <location>
        <begin position="3"/>
        <end position="213"/>
    </location>
</feature>
<protein>
    <submittedName>
        <fullName evidence="2">NAD(P)-dependent oxidoreductase</fullName>
    </submittedName>
</protein>
<sequence>MKILLAGSTGVIGKMVIPMLIDEGHEVIGMIRSEKHIKTMQGMGVKPVIADAFDRDSVYAALIETQPDVVMHQLTALSSGDINDNSKIRIDGTRNLVDAAKYVGVKKIIAQSISWAYEPGETLATEETPFDTNSSLPRKKTIDGIISLEEKVKEMPEFVILRYGTLYGPGTWYSGNGKIAKQLLIQELYATDGMTSFIHVKDAAKAAVLALNWQSGSVNIVDDEPAKSSIWLPYFAEVIGAPLPPINDIYNSWERGASNEKAKKQYGWEPIYPSWTKGFKLLHHY</sequence>
<reference evidence="2 3" key="1">
    <citation type="submission" date="2017-11" db="EMBL/GenBank/DDBJ databases">
        <title>Bacterial isolate from king chilli rhizosphere.</title>
        <authorList>
            <person name="Takhelmayum P."/>
            <person name="Sarangthem I."/>
        </authorList>
    </citation>
    <scope>NUCLEOTIDE SEQUENCE [LARGE SCALE GENOMIC DNA]</scope>
    <source>
        <strain evidence="3">t26</strain>
    </source>
</reference>
<dbReference type="PANTHER" id="PTHR48079:SF6">
    <property type="entry name" value="NAD(P)-BINDING DOMAIN-CONTAINING PROTEIN-RELATED"/>
    <property type="match status" value="1"/>
</dbReference>
<dbReference type="Pfam" id="PF01370">
    <property type="entry name" value="Epimerase"/>
    <property type="match status" value="1"/>
</dbReference>
<evidence type="ECO:0000313" key="2">
    <source>
        <dbReference type="EMBL" id="PJO41241.1"/>
    </source>
</evidence>
<dbReference type="GO" id="GO:0004029">
    <property type="term" value="F:aldehyde dehydrogenase (NAD+) activity"/>
    <property type="evidence" value="ECO:0007669"/>
    <property type="project" value="TreeGrafter"/>
</dbReference>
<dbReference type="GO" id="GO:0005737">
    <property type="term" value="C:cytoplasm"/>
    <property type="evidence" value="ECO:0007669"/>
    <property type="project" value="TreeGrafter"/>
</dbReference>
<name>A0A2M9PZI8_9BACI</name>
<dbReference type="RefSeq" id="WP_100545259.1">
    <property type="nucleotide sequence ID" value="NZ_PHQY01000676.1"/>
</dbReference>
<dbReference type="Proteomes" id="UP000232101">
    <property type="component" value="Unassembled WGS sequence"/>
</dbReference>
<dbReference type="Gene3D" id="3.40.50.720">
    <property type="entry name" value="NAD(P)-binding Rossmann-like Domain"/>
    <property type="match status" value="1"/>
</dbReference>
<comment type="caution">
    <text evidence="2">The sequence shown here is derived from an EMBL/GenBank/DDBJ whole genome shotgun (WGS) entry which is preliminary data.</text>
</comment>
<dbReference type="InterPro" id="IPR051783">
    <property type="entry name" value="NAD(P)-dependent_oxidoreduct"/>
</dbReference>